<comment type="caution">
    <text evidence="1">The sequence shown here is derived from an EMBL/GenBank/DDBJ whole genome shotgun (WGS) entry which is preliminary data.</text>
</comment>
<evidence type="ECO:0000313" key="2">
    <source>
        <dbReference type="Proteomes" id="UP000245383"/>
    </source>
</evidence>
<organism evidence="1 2">
    <name type="scientific">Smittium simulii</name>
    <dbReference type="NCBI Taxonomy" id="133385"/>
    <lineage>
        <taxon>Eukaryota</taxon>
        <taxon>Fungi</taxon>
        <taxon>Fungi incertae sedis</taxon>
        <taxon>Zoopagomycota</taxon>
        <taxon>Kickxellomycotina</taxon>
        <taxon>Harpellomycetes</taxon>
        <taxon>Harpellales</taxon>
        <taxon>Legeriomycetaceae</taxon>
        <taxon>Smittium</taxon>
    </lineage>
</organism>
<keyword evidence="2" id="KW-1185">Reference proteome</keyword>
<sequence length="116" mass="12884">MYDNAFGFDRLMDSPLSEKVMSLNRDFPFPSEVLWDLNDDPATSPSEFHLTLTPNSGHYFVDVYLNYVKSSLTNGYFGLIQIGLRIDNGAGKSKIRVDTPQLIAYAASIRTAGSVV</sequence>
<reference evidence="1 2" key="1">
    <citation type="journal article" date="2018" name="MBio">
        <title>Comparative Genomics Reveals the Core Gene Toolbox for the Fungus-Insect Symbiosis.</title>
        <authorList>
            <person name="Wang Y."/>
            <person name="Stata M."/>
            <person name="Wang W."/>
            <person name="Stajich J.E."/>
            <person name="White M.M."/>
            <person name="Moncalvo J.M."/>
        </authorList>
    </citation>
    <scope>NUCLEOTIDE SEQUENCE [LARGE SCALE GENOMIC DNA]</scope>
    <source>
        <strain evidence="1 2">SWE-8-4</strain>
    </source>
</reference>
<evidence type="ECO:0000313" key="1">
    <source>
        <dbReference type="EMBL" id="PVU91548.1"/>
    </source>
</evidence>
<accession>A0A2T9YGR3</accession>
<name>A0A2T9YGR3_9FUNG</name>
<dbReference type="Proteomes" id="UP000245383">
    <property type="component" value="Unassembled WGS sequence"/>
</dbReference>
<protein>
    <submittedName>
        <fullName evidence="1">Uncharacterized protein</fullName>
    </submittedName>
</protein>
<dbReference type="EMBL" id="MBFR01000195">
    <property type="protein sequence ID" value="PVU91548.1"/>
    <property type="molecule type" value="Genomic_DNA"/>
</dbReference>
<gene>
    <name evidence="1" type="ORF">BB561_004346</name>
</gene>
<proteinExistence type="predicted"/>
<dbReference type="AlphaFoldDB" id="A0A2T9YGR3"/>